<dbReference type="InterPro" id="IPR012348">
    <property type="entry name" value="RNR-like"/>
</dbReference>
<dbReference type="PANTHER" id="PTHR23409">
    <property type="entry name" value="RIBONUCLEOSIDE-DIPHOSPHATE REDUCTASE SMALL CHAIN"/>
    <property type="match status" value="1"/>
</dbReference>
<dbReference type="GO" id="GO:0004748">
    <property type="term" value="F:ribonucleoside-diphosphate reductase activity, thioredoxin disulfide as acceptor"/>
    <property type="evidence" value="ECO:0007669"/>
    <property type="project" value="UniProtKB-EC"/>
</dbReference>
<evidence type="ECO:0000256" key="3">
    <source>
        <dbReference type="ARBA" id="ARBA00022723"/>
    </source>
</evidence>
<dbReference type="InterPro" id="IPR000358">
    <property type="entry name" value="RNR_small_fam"/>
</dbReference>
<gene>
    <name evidence="12" type="primary">nrdF</name>
    <name evidence="12" type="ORF">CON01_00575</name>
</gene>
<feature type="transmembrane region" description="Helical" evidence="11">
    <location>
        <begin position="147"/>
        <end position="171"/>
    </location>
</feature>
<evidence type="ECO:0000256" key="7">
    <source>
        <dbReference type="ARBA" id="ARBA00047754"/>
    </source>
</evidence>
<dbReference type="InterPro" id="IPR033909">
    <property type="entry name" value="RNR_small"/>
</dbReference>
<keyword evidence="3 8" id="KW-0479">Metal-binding</keyword>
<evidence type="ECO:0000313" key="13">
    <source>
        <dbReference type="Proteomes" id="UP000220127"/>
    </source>
</evidence>
<feature type="binding site" evidence="10">
    <location>
        <position position="94"/>
    </location>
    <ligand>
        <name>Fe cation</name>
        <dbReference type="ChEBI" id="CHEBI:24875"/>
        <label>2</label>
    </ligand>
</feature>
<sequence length="319" mass="37037">MHKAVNWNKEVDDYTQMFWKQNIAQFWVDTEIPISKDIKAWKLLTPEEQLVYKKVLGGLTLLDTKQGNLGMPKIAEEVEDLQRKAVLSFMSMMENIHAKSYSTIFTTLITTQEIDEVFEWVEQNPQLQYKAEVVTRYYENISTARDLYMAMVASVFLESFMFYSGFFYPLYLAGQGKMVSSGEIINLILRDESIHGVYVGMLAQEVYKELSLAEQKQVDTEVLELLHDLMDNELTYTTDVYAPIHLDHEVKSFLYYNANKALMNLGRETIYEEQKVNPIVINGLDTETKVHDFFSVKGNGYQKAIYEDLTDDDFVFDNI</sequence>
<evidence type="ECO:0000256" key="2">
    <source>
        <dbReference type="ARBA" id="ARBA00011209"/>
    </source>
</evidence>
<feature type="binding site" evidence="10">
    <location>
        <position position="192"/>
    </location>
    <ligand>
        <name>Fe cation</name>
        <dbReference type="ChEBI" id="CHEBI:24875"/>
        <label>2</label>
    </ligand>
</feature>
<feature type="binding site" evidence="10">
    <location>
        <position position="158"/>
    </location>
    <ligand>
        <name>Fe cation</name>
        <dbReference type="ChEBI" id="CHEBI:24875"/>
        <label>2</label>
    </ligand>
</feature>
<evidence type="ECO:0000256" key="10">
    <source>
        <dbReference type="PIRSR" id="PIRSR000355-2"/>
    </source>
</evidence>
<keyword evidence="6 8" id="KW-0215">Deoxyribonucleotide synthesis</keyword>
<comment type="subunit">
    <text evidence="2">Tetramer of two alpha and two beta subunits.</text>
</comment>
<dbReference type="GO" id="GO:0005971">
    <property type="term" value="C:ribonucleoside-diphosphate reductase complex"/>
    <property type="evidence" value="ECO:0007669"/>
    <property type="project" value="InterPro"/>
</dbReference>
<keyword evidence="11" id="KW-1133">Transmembrane helix</keyword>
<feature type="binding site" evidence="10">
    <location>
        <position position="97"/>
    </location>
    <ligand>
        <name>Fe cation</name>
        <dbReference type="ChEBI" id="CHEBI:24875"/>
        <label>1</label>
    </ligand>
</feature>
<feature type="binding site" evidence="10">
    <location>
        <position position="94"/>
    </location>
    <ligand>
        <name>Fe cation</name>
        <dbReference type="ChEBI" id="CHEBI:24875"/>
        <label>1</label>
    </ligand>
</feature>
<dbReference type="GO" id="GO:0046872">
    <property type="term" value="F:metal ion binding"/>
    <property type="evidence" value="ECO:0007669"/>
    <property type="project" value="UniProtKB-KW"/>
</dbReference>
<evidence type="ECO:0000256" key="4">
    <source>
        <dbReference type="ARBA" id="ARBA00023002"/>
    </source>
</evidence>
<evidence type="ECO:0000256" key="1">
    <source>
        <dbReference type="ARBA" id="ARBA00009303"/>
    </source>
</evidence>
<proteinExistence type="inferred from homology"/>
<protein>
    <recommendedName>
        <fullName evidence="8">Ribonucleoside-diphosphate reductase subunit beta</fullName>
        <ecNumber evidence="8">1.17.4.1</ecNumber>
    </recommendedName>
</protein>
<keyword evidence="5 8" id="KW-0408">Iron</keyword>
<dbReference type="InterPro" id="IPR026494">
    <property type="entry name" value="RNR_NrdF-like"/>
</dbReference>
<dbReference type="InterPro" id="IPR030475">
    <property type="entry name" value="RNR_small_AS"/>
</dbReference>
<comment type="function">
    <text evidence="8">Provides the precursors necessary for DNA synthesis. Catalyzes the biosynthesis of deoxyribonucleotides from the corresponding ribonucleotides.</text>
</comment>
<evidence type="ECO:0000256" key="6">
    <source>
        <dbReference type="ARBA" id="ARBA00023116"/>
    </source>
</evidence>
<dbReference type="PIRSF" id="PIRSF000355">
    <property type="entry name" value="NrdB"/>
    <property type="match status" value="1"/>
</dbReference>
<dbReference type="NCBIfam" id="NF007183">
    <property type="entry name" value="PRK09614.1-2"/>
    <property type="match status" value="1"/>
</dbReference>
<evidence type="ECO:0000256" key="9">
    <source>
        <dbReference type="PIRSR" id="PIRSR000355-1"/>
    </source>
</evidence>
<keyword evidence="11" id="KW-0472">Membrane</keyword>
<organism evidence="12 13">
    <name type="scientific">Bacillus thuringiensis</name>
    <dbReference type="NCBI Taxonomy" id="1428"/>
    <lineage>
        <taxon>Bacteria</taxon>
        <taxon>Bacillati</taxon>
        <taxon>Bacillota</taxon>
        <taxon>Bacilli</taxon>
        <taxon>Bacillales</taxon>
        <taxon>Bacillaceae</taxon>
        <taxon>Bacillus</taxon>
        <taxon>Bacillus cereus group</taxon>
    </lineage>
</organism>
<comment type="similarity">
    <text evidence="1 8">Belongs to the ribonucleoside diphosphate reductase small chain family.</text>
</comment>
<dbReference type="SUPFAM" id="SSF47240">
    <property type="entry name" value="Ferritin-like"/>
    <property type="match status" value="1"/>
</dbReference>
<reference evidence="12 13" key="1">
    <citation type="submission" date="2017-09" db="EMBL/GenBank/DDBJ databases">
        <title>Large-scale bioinformatics analysis of Bacillus genomes uncovers conserved roles of natural products in bacterial physiology.</title>
        <authorList>
            <consortium name="Agbiome Team Llc"/>
            <person name="Bleich R.M."/>
            <person name="Grubbs K.J."/>
            <person name="Santa Maria K.C."/>
            <person name="Allen S.E."/>
            <person name="Farag S."/>
            <person name="Shank E.A."/>
            <person name="Bowers A."/>
        </authorList>
    </citation>
    <scope>NUCLEOTIDE SEQUENCE [LARGE SCALE GENOMIC DNA]</scope>
    <source>
        <strain evidence="12 13">AFS094940</strain>
    </source>
</reference>
<evidence type="ECO:0000256" key="11">
    <source>
        <dbReference type="SAM" id="Phobius"/>
    </source>
</evidence>
<comment type="caution">
    <text evidence="12">The sequence shown here is derived from an EMBL/GenBank/DDBJ whole genome shotgun (WGS) entry which is preliminary data.</text>
</comment>
<comment type="catalytic activity">
    <reaction evidence="7 8">
        <text>a 2'-deoxyribonucleoside 5'-diphosphate + [thioredoxin]-disulfide + H2O = a ribonucleoside 5'-diphosphate + [thioredoxin]-dithiol</text>
        <dbReference type="Rhea" id="RHEA:23252"/>
        <dbReference type="Rhea" id="RHEA-COMP:10698"/>
        <dbReference type="Rhea" id="RHEA-COMP:10700"/>
        <dbReference type="ChEBI" id="CHEBI:15377"/>
        <dbReference type="ChEBI" id="CHEBI:29950"/>
        <dbReference type="ChEBI" id="CHEBI:50058"/>
        <dbReference type="ChEBI" id="CHEBI:57930"/>
        <dbReference type="ChEBI" id="CHEBI:73316"/>
        <dbReference type="EC" id="1.17.4.1"/>
    </reaction>
</comment>
<accession>A0A9X6YIW9</accession>
<keyword evidence="11" id="KW-0812">Transmembrane</keyword>
<evidence type="ECO:0000313" key="12">
    <source>
        <dbReference type="EMBL" id="PED16377.1"/>
    </source>
</evidence>
<dbReference type="EMBL" id="NVMD01000002">
    <property type="protein sequence ID" value="PED16377.1"/>
    <property type="molecule type" value="Genomic_DNA"/>
</dbReference>
<keyword evidence="4 8" id="KW-0560">Oxidoreductase</keyword>
<name>A0A9X6YIW9_BACTU</name>
<dbReference type="PROSITE" id="PS00368">
    <property type="entry name" value="RIBORED_SMALL"/>
    <property type="match status" value="1"/>
</dbReference>
<dbReference type="CDD" id="cd01049">
    <property type="entry name" value="RNRR2"/>
    <property type="match status" value="1"/>
</dbReference>
<dbReference type="EC" id="1.17.4.1" evidence="8"/>
<dbReference type="AlphaFoldDB" id="A0A9X6YIW9"/>
<evidence type="ECO:0000256" key="5">
    <source>
        <dbReference type="ARBA" id="ARBA00023004"/>
    </source>
</evidence>
<dbReference type="RefSeq" id="WP_097876992.1">
    <property type="nucleotide sequence ID" value="NZ_NVMD01000002.1"/>
</dbReference>
<dbReference type="GO" id="GO:0009263">
    <property type="term" value="P:deoxyribonucleotide biosynthetic process"/>
    <property type="evidence" value="ECO:0007669"/>
    <property type="project" value="UniProtKB-KW"/>
</dbReference>
<dbReference type="PANTHER" id="PTHR23409:SF18">
    <property type="entry name" value="RIBONUCLEOSIDE-DIPHOSPHATE REDUCTASE SUBUNIT M2"/>
    <property type="match status" value="1"/>
</dbReference>
<evidence type="ECO:0000256" key="8">
    <source>
        <dbReference type="PIRNR" id="PIRNR000355"/>
    </source>
</evidence>
<dbReference type="Pfam" id="PF00268">
    <property type="entry name" value="Ribonuc_red_sm"/>
    <property type="match status" value="1"/>
</dbReference>
<feature type="active site" evidence="9">
    <location>
        <position position="101"/>
    </location>
</feature>
<dbReference type="InterPro" id="IPR009078">
    <property type="entry name" value="Ferritin-like_SF"/>
</dbReference>
<dbReference type="NCBIfam" id="TIGR04171">
    <property type="entry name" value="RNR_1b_NrdF"/>
    <property type="match status" value="1"/>
</dbReference>
<dbReference type="Gene3D" id="1.10.620.20">
    <property type="entry name" value="Ribonucleotide Reductase, subunit A"/>
    <property type="match status" value="1"/>
</dbReference>
<feature type="binding site" evidence="10">
    <location>
        <position position="63"/>
    </location>
    <ligand>
        <name>Fe cation</name>
        <dbReference type="ChEBI" id="CHEBI:24875"/>
        <label>1</label>
    </ligand>
</feature>
<dbReference type="Proteomes" id="UP000220127">
    <property type="component" value="Unassembled WGS sequence"/>
</dbReference>
<feature type="binding site" evidence="10">
    <location>
        <position position="195"/>
    </location>
    <ligand>
        <name>Fe cation</name>
        <dbReference type="ChEBI" id="CHEBI:24875"/>
        <label>2</label>
    </ligand>
</feature>
<comment type="cofactor">
    <cofactor evidence="8 10">
        <name>Fe cation</name>
        <dbReference type="ChEBI" id="CHEBI:24875"/>
    </cofactor>
    <text evidence="8 10">Binds 2 iron ions per subunit.</text>
</comment>